<dbReference type="SMART" id="SM00579">
    <property type="entry name" value="FBD"/>
    <property type="match status" value="1"/>
</dbReference>
<name>A0A5B7BHG0_DAVIN</name>
<dbReference type="SUPFAM" id="SSF81383">
    <property type="entry name" value="F-box domain"/>
    <property type="match status" value="1"/>
</dbReference>
<reference evidence="3" key="1">
    <citation type="submission" date="2019-08" db="EMBL/GenBank/DDBJ databases">
        <title>Reference gene set and small RNA set construction with multiple tissues from Davidia involucrata Baill.</title>
        <authorList>
            <person name="Yang H."/>
            <person name="Zhou C."/>
            <person name="Li G."/>
            <person name="Wang J."/>
            <person name="Gao P."/>
            <person name="Wang M."/>
            <person name="Wang R."/>
            <person name="Zhao Y."/>
        </authorList>
    </citation>
    <scope>NUCLEOTIDE SEQUENCE</scope>
    <source>
        <tissue evidence="3">Mixed with DoveR01_LX</tissue>
    </source>
</reference>
<dbReference type="InterPro" id="IPR050232">
    <property type="entry name" value="FBL13/AtMIF1-like"/>
</dbReference>
<evidence type="ECO:0000313" key="3">
    <source>
        <dbReference type="EMBL" id="MPA68075.1"/>
    </source>
</evidence>
<protein>
    <recommendedName>
        <fullName evidence="2">FBD domain-containing protein</fullName>
    </recommendedName>
</protein>
<dbReference type="InterPro" id="IPR032675">
    <property type="entry name" value="LRR_dom_sf"/>
</dbReference>
<dbReference type="AlphaFoldDB" id="A0A5B7BHG0"/>
<dbReference type="PANTHER" id="PTHR31900">
    <property type="entry name" value="F-BOX/RNI SUPERFAMILY PROTEIN-RELATED"/>
    <property type="match status" value="1"/>
</dbReference>
<dbReference type="InterPro" id="IPR006566">
    <property type="entry name" value="FBD"/>
</dbReference>
<dbReference type="Pfam" id="PF23622">
    <property type="entry name" value="LRR_At1g61320_AtMIF1"/>
    <property type="match status" value="1"/>
</dbReference>
<organism evidence="3">
    <name type="scientific">Davidia involucrata</name>
    <name type="common">Dove tree</name>
    <dbReference type="NCBI Taxonomy" id="16924"/>
    <lineage>
        <taxon>Eukaryota</taxon>
        <taxon>Viridiplantae</taxon>
        <taxon>Streptophyta</taxon>
        <taxon>Embryophyta</taxon>
        <taxon>Tracheophyta</taxon>
        <taxon>Spermatophyta</taxon>
        <taxon>Magnoliopsida</taxon>
        <taxon>eudicotyledons</taxon>
        <taxon>Gunneridae</taxon>
        <taxon>Pentapetalae</taxon>
        <taxon>asterids</taxon>
        <taxon>Cornales</taxon>
        <taxon>Nyssaceae</taxon>
        <taxon>Davidia</taxon>
    </lineage>
</organism>
<dbReference type="InterPro" id="IPR053781">
    <property type="entry name" value="F-box_AtFBL13-like"/>
</dbReference>
<dbReference type="Gene3D" id="3.80.10.10">
    <property type="entry name" value="Ribonuclease Inhibitor"/>
    <property type="match status" value="1"/>
</dbReference>
<feature type="compositionally biased region" description="Polar residues" evidence="1">
    <location>
        <begin position="1"/>
        <end position="17"/>
    </location>
</feature>
<accession>A0A5B7BHG0</accession>
<dbReference type="InterPro" id="IPR055357">
    <property type="entry name" value="LRR_At1g61320_AtMIF1"/>
</dbReference>
<dbReference type="CDD" id="cd22160">
    <property type="entry name" value="F-box_AtFBL13-like"/>
    <property type="match status" value="1"/>
</dbReference>
<gene>
    <name evidence="3" type="ORF">Din_037516</name>
</gene>
<evidence type="ECO:0000256" key="1">
    <source>
        <dbReference type="SAM" id="MobiDB-lite"/>
    </source>
</evidence>
<evidence type="ECO:0000259" key="2">
    <source>
        <dbReference type="SMART" id="SM00579"/>
    </source>
</evidence>
<feature type="region of interest" description="Disordered" evidence="1">
    <location>
        <begin position="1"/>
        <end position="31"/>
    </location>
</feature>
<feature type="domain" description="FBD" evidence="2">
    <location>
        <begin position="438"/>
        <end position="518"/>
    </location>
</feature>
<sequence>MMGQSNDVAETSFNRGSSGRKHRGSDMEQEDRISSLPDSILLHILSFLPMKDAVKTVLHRRFGNLWTSIQNLEFDARSYNNFSVGCHNVWFVNFVNHVLLLHECPTIFRFSLKFGSFLYFAPNDMRPPRRLKPLRHEFADYINSWIHFAVRKKVKVLELGILAHGSSSSRFDYDLPSIVFTSDSVTELKLVNIGLRHQGVIHMRLLKTLSLTTIMLNDTVFEEILSGCPLLESLFIIQCYGLHKLNCTSTSLKNLLVVLGEYELSRLEISGPNLLSLHISGLKGRVDLKNLSSLIEATLDLCFGGTGPDDNDYYNVGMLLEKLHHANVFTICNWCILVLTSWEFRNVPCPSSSRKCLVLKTMLTKWHIHGITSLLRSSPNLEMLDIYVEPGTSILSTADNLQLGLPGNHDENYWNDKFWFKSPDFDEVNYWNSQQPFSCLRNHLKTVKISGCISNSYVIQLVKFLLRSAIVLEKLVISTKWYAQPNLQNHSLSKQLLEFSQKLSGFPKASSSAVIVFS</sequence>
<dbReference type="Pfam" id="PF08387">
    <property type="entry name" value="FBD"/>
    <property type="match status" value="1"/>
</dbReference>
<dbReference type="EMBL" id="GHES01037516">
    <property type="protein sequence ID" value="MPA68075.1"/>
    <property type="molecule type" value="Transcribed_RNA"/>
</dbReference>
<dbReference type="InterPro" id="IPR036047">
    <property type="entry name" value="F-box-like_dom_sf"/>
</dbReference>
<proteinExistence type="predicted"/>
<dbReference type="PANTHER" id="PTHR31900:SF32">
    <property type="entry name" value="F-BOX_RNI_FBD-LIKE DOMAIN PROTEIN"/>
    <property type="match status" value="1"/>
</dbReference>